<name>A0ABY4KI80_9FLAO</name>
<dbReference type="Gene3D" id="3.10.450.620">
    <property type="entry name" value="JHP933, nucleotidyltransferase-like core domain"/>
    <property type="match status" value="1"/>
</dbReference>
<organism evidence="1 2">
    <name type="scientific">Flavobacterium azooxidireducens</name>
    <dbReference type="NCBI Taxonomy" id="1871076"/>
    <lineage>
        <taxon>Bacteria</taxon>
        <taxon>Pseudomonadati</taxon>
        <taxon>Bacteroidota</taxon>
        <taxon>Flavobacteriia</taxon>
        <taxon>Flavobacteriales</taxon>
        <taxon>Flavobacteriaceae</taxon>
        <taxon>Flavobacterium</taxon>
    </lineage>
</organism>
<sequence length="209" mass="24930">MFWNTVSPLLKSILSDLMNEEIFSHFRLVGGTALSLQFGHRLSVDIDLFTDDEYGSIDFKKIRDFLENKYPYCNYRDVDLISFGTYFEVGLSKDDFVKIDVYYTDNFVFNELIIDNVRMATSEEIIAMKLDVINNKGRKKDFWDIHYFLENYELSQFIELFEKRYPYGNSKTLKNQLLDFELADTDFNPICLLNKEWELIKYDFVEKFT</sequence>
<dbReference type="Pfam" id="PF08843">
    <property type="entry name" value="AbiEii"/>
    <property type="match status" value="1"/>
</dbReference>
<dbReference type="EMBL" id="CP096205">
    <property type="protein sequence ID" value="UPQ80249.1"/>
    <property type="molecule type" value="Genomic_DNA"/>
</dbReference>
<proteinExistence type="predicted"/>
<protein>
    <submittedName>
        <fullName evidence="1">Nucleotidyl transferase AbiEii/AbiGii toxin family protein</fullName>
    </submittedName>
</protein>
<dbReference type="Proteomes" id="UP000830583">
    <property type="component" value="Chromosome"/>
</dbReference>
<dbReference type="RefSeq" id="WP_248436045.1">
    <property type="nucleotide sequence ID" value="NZ_CP096205.1"/>
</dbReference>
<gene>
    <name evidence="1" type="ORF">M0M57_05285</name>
</gene>
<keyword evidence="2" id="KW-1185">Reference proteome</keyword>
<dbReference type="InterPro" id="IPR014942">
    <property type="entry name" value="AbiEii"/>
</dbReference>
<reference evidence="1" key="1">
    <citation type="submission" date="2022-04" db="EMBL/GenBank/DDBJ databases">
        <title>Consumption of N2O by Flavobacterium azooxidireducens sp. nov. isolated from Decomposing Leaf Litter of Phragmites australis (Cav.).</title>
        <authorList>
            <person name="Behrendt U."/>
            <person name="Spanner T."/>
            <person name="Augustin J."/>
            <person name="Horn M.A."/>
            <person name="Kolb S."/>
            <person name="Ulrich A."/>
        </authorList>
    </citation>
    <scope>NUCLEOTIDE SEQUENCE</scope>
    <source>
        <strain evidence="1">IGB 4-14</strain>
    </source>
</reference>
<keyword evidence="1" id="KW-0808">Transferase</keyword>
<evidence type="ECO:0000313" key="1">
    <source>
        <dbReference type="EMBL" id="UPQ80249.1"/>
    </source>
</evidence>
<evidence type="ECO:0000313" key="2">
    <source>
        <dbReference type="Proteomes" id="UP000830583"/>
    </source>
</evidence>
<dbReference type="GO" id="GO:0016740">
    <property type="term" value="F:transferase activity"/>
    <property type="evidence" value="ECO:0007669"/>
    <property type="project" value="UniProtKB-KW"/>
</dbReference>
<accession>A0ABY4KI80</accession>